<feature type="domain" description="Rap-GAP" evidence="3">
    <location>
        <begin position="811"/>
        <end position="934"/>
    </location>
</feature>
<dbReference type="InterPro" id="IPR035974">
    <property type="entry name" value="Rap/Ran-GAP_sf"/>
</dbReference>
<dbReference type="Pfam" id="PF02145">
    <property type="entry name" value="Rap_GAP"/>
    <property type="match status" value="1"/>
</dbReference>
<reference evidence="7" key="1">
    <citation type="submission" date="2017-02" db="UniProtKB">
        <authorList>
            <consortium name="WormBaseParasite"/>
        </authorList>
    </citation>
    <scope>IDENTIFICATION</scope>
</reference>
<dbReference type="WBParaSite" id="EVEC_0001024801-mRNA-1">
    <property type="protein sequence ID" value="EVEC_0001024801-mRNA-1"/>
    <property type="gene ID" value="EVEC_0001024801"/>
</dbReference>
<dbReference type="InterPro" id="IPR027107">
    <property type="entry name" value="Tuberin/Ral-act_asu"/>
</dbReference>
<dbReference type="Gene3D" id="3.40.50.11210">
    <property type="entry name" value="Rap/Ran-GAP"/>
    <property type="match status" value="1"/>
</dbReference>
<evidence type="ECO:0000313" key="7">
    <source>
        <dbReference type="WBParaSite" id="EVEC_0001024801-mRNA-1"/>
    </source>
</evidence>
<dbReference type="AlphaFoldDB" id="A0A0N4VHE7"/>
<feature type="region of interest" description="Disordered" evidence="2">
    <location>
        <begin position="651"/>
        <end position="695"/>
    </location>
</feature>
<organism evidence="7">
    <name type="scientific">Enterobius vermicularis</name>
    <name type="common">Human pinworm</name>
    <dbReference type="NCBI Taxonomy" id="51028"/>
    <lineage>
        <taxon>Eukaryota</taxon>
        <taxon>Metazoa</taxon>
        <taxon>Ecdysozoa</taxon>
        <taxon>Nematoda</taxon>
        <taxon>Chromadorea</taxon>
        <taxon>Rhabditida</taxon>
        <taxon>Spirurina</taxon>
        <taxon>Oxyuridomorpha</taxon>
        <taxon>Oxyuroidea</taxon>
        <taxon>Oxyuridae</taxon>
        <taxon>Enterobius</taxon>
    </lineage>
</organism>
<gene>
    <name evidence="5" type="ORF">EVEC_LOCUS9593</name>
</gene>
<dbReference type="GO" id="GO:0005096">
    <property type="term" value="F:GTPase activator activity"/>
    <property type="evidence" value="ECO:0007669"/>
    <property type="project" value="UniProtKB-KW"/>
</dbReference>
<reference evidence="5 6" key="2">
    <citation type="submission" date="2018-10" db="EMBL/GenBank/DDBJ databases">
        <authorList>
            <consortium name="Pathogen Informatics"/>
        </authorList>
    </citation>
    <scope>NUCLEOTIDE SEQUENCE [LARGE SCALE GENOMIC DNA]</scope>
</reference>
<dbReference type="InterPro" id="IPR016024">
    <property type="entry name" value="ARM-type_fold"/>
</dbReference>
<name>A0A0N4VHE7_ENTVE</name>
<dbReference type="InterPro" id="IPR018515">
    <property type="entry name" value="Tuberin-type_domain"/>
</dbReference>
<dbReference type="GO" id="GO:0051056">
    <property type="term" value="P:regulation of small GTPase mediated signal transduction"/>
    <property type="evidence" value="ECO:0007669"/>
    <property type="project" value="InterPro"/>
</dbReference>
<dbReference type="GO" id="GO:0005737">
    <property type="term" value="C:cytoplasm"/>
    <property type="evidence" value="ECO:0007669"/>
    <property type="project" value="TreeGrafter"/>
</dbReference>
<dbReference type="GO" id="GO:0005634">
    <property type="term" value="C:nucleus"/>
    <property type="evidence" value="ECO:0007669"/>
    <property type="project" value="InterPro"/>
</dbReference>
<feature type="region of interest" description="Disordered" evidence="2">
    <location>
        <begin position="542"/>
        <end position="574"/>
    </location>
</feature>
<dbReference type="SUPFAM" id="SSF48371">
    <property type="entry name" value="ARM repeat"/>
    <property type="match status" value="1"/>
</dbReference>
<evidence type="ECO:0000256" key="2">
    <source>
        <dbReference type="SAM" id="MobiDB-lite"/>
    </source>
</evidence>
<dbReference type="OrthoDB" id="5797019at2759"/>
<feature type="compositionally biased region" description="Polar residues" evidence="2">
    <location>
        <begin position="651"/>
        <end position="672"/>
    </location>
</feature>
<dbReference type="PANTHER" id="PTHR10063">
    <property type="entry name" value="TUBERIN"/>
    <property type="match status" value="1"/>
</dbReference>
<dbReference type="InterPro" id="IPR000331">
    <property type="entry name" value="Rap/Ran_GAP_dom"/>
</dbReference>
<evidence type="ECO:0000256" key="1">
    <source>
        <dbReference type="ARBA" id="ARBA00022468"/>
    </source>
</evidence>
<proteinExistence type="predicted"/>
<dbReference type="STRING" id="51028.A0A0N4VHE7"/>
<dbReference type="EMBL" id="UXUI01010160">
    <property type="protein sequence ID" value="VDD94842.1"/>
    <property type="molecule type" value="Genomic_DNA"/>
</dbReference>
<protein>
    <submittedName>
        <fullName evidence="7">Tuberin</fullName>
    </submittedName>
</protein>
<evidence type="ECO:0000259" key="4">
    <source>
        <dbReference type="Pfam" id="PF03542"/>
    </source>
</evidence>
<evidence type="ECO:0000259" key="3">
    <source>
        <dbReference type="Pfam" id="PF02145"/>
    </source>
</evidence>
<feature type="compositionally biased region" description="Polar residues" evidence="2">
    <location>
        <begin position="684"/>
        <end position="694"/>
    </location>
</feature>
<evidence type="ECO:0000313" key="6">
    <source>
        <dbReference type="Proteomes" id="UP000274131"/>
    </source>
</evidence>
<keyword evidence="1" id="KW-0343">GTPase activation</keyword>
<dbReference type="SUPFAM" id="SSF111347">
    <property type="entry name" value="Rap/Ran-GAP"/>
    <property type="match status" value="1"/>
</dbReference>
<accession>A0A0N4VHE7</accession>
<feature type="domain" description="Tuberin-type" evidence="4">
    <location>
        <begin position="156"/>
        <end position="485"/>
    </location>
</feature>
<evidence type="ECO:0000313" key="5">
    <source>
        <dbReference type="EMBL" id="VDD94842.1"/>
    </source>
</evidence>
<dbReference type="Proteomes" id="UP000274131">
    <property type="component" value="Unassembled WGS sequence"/>
</dbReference>
<dbReference type="Pfam" id="PF03542">
    <property type="entry name" value="Tuberin"/>
    <property type="match status" value="1"/>
</dbReference>
<dbReference type="PANTHER" id="PTHR10063:SF11">
    <property type="entry name" value="RHO GTPASE-ACTIVATING PROTEIN CG5521-RELATED"/>
    <property type="match status" value="1"/>
</dbReference>
<keyword evidence="6" id="KW-1185">Reference proteome</keyword>
<sequence length="968" mass="109550">MYICKKQKERLKSENCKPLVNVSRGLDERIDQNKCIDPLADKWLRKMAHLVDCYLNSKNSSPAVREKAICLLHSTYTNYHYLYEKDVVLDLVIPVLGNAVYEEDIKIQYQMLNVLFDVAKTTPLRVKGDQDCFTMIMDVLKTFLSADTFKLARNDNIEVVVSGIAEIMHERFVSFSLPQLQMLVEMQCEHLHLYYAAESTTEVGSEIRDRMFSALLSLLYAPVYDRLVKKGETTLTNPRICCQGKNREDRFSWQPICEVTVLALQRERWYLLPFLLCMMGTLMVLKTVLRHLSEVLEVRDFVFTAGDKLVKNLNDALLKLFVRRSDLLFESESSPGKAEELGLAEKRNDNDLVKFYCPVITKLINYFRDERICHVLVDSINVSSGHSGCKQAILGCDVAVQLMPKNMAQLVKRLMVNLTSLKPNPILAIPVIEFLTDACSVDEFHRFFQRNDFVLIVDILIPYTNVHRFNTYIIAAVIRVLMLWCSRMPEDIRDGVSKYITEKVECQELFSAQTASSLSRQTSEDSSRVFTSKSGMLAPSLSSFSSEISPDSPPVAHGAPATTSNRFFSGTEPGEREKITNCEWFQKEELTVVAEEAGDLLLAFLKHGRIDDFDETQKLEVHEGLVEKSVQHWVVNDSIISVTMLAEPEVTQTTGSTPLSSNDIVPSRQNSEAARLDKRRRHLSATNASQSLQPTLKPASLDDSYAMNQITVTFSAIASVTWTHLVVRHMLGKHSWLMRSFSEIPDDFDAGRQTKCLTSDFPECDLFGTWIEFARMKCILLASYTLEMGSMLGEPQSLENNPGGLVPGQNATLMPQKEGDTACNEKKKFIGNDYITIVFNESGIPYKLGTIGGKFAYAAIEPVITSVLTFCAAIDGVYGNFDSNVVPQDETNVLIKLNVRREVSSWLALSRVFLPLNQAASVVRKLAFRSQLAVNIWRREEFEKGTPYLGFNVERLRYIRKFAQSHTK</sequence>